<keyword evidence="6" id="KW-0028">Amino-acid biosynthesis</keyword>
<dbReference type="RefSeq" id="WP_241764696.1">
    <property type="nucleotide sequence ID" value="NZ_ARYK01000003.1"/>
</dbReference>
<name>A0A059FQB4_9PROT</name>
<evidence type="ECO:0000256" key="4">
    <source>
        <dbReference type="ARBA" id="ARBA00012640"/>
    </source>
</evidence>
<comment type="catalytic activity">
    <reaction evidence="12">
        <text>O-phospho-L-serine + H2O = L-serine + phosphate</text>
        <dbReference type="Rhea" id="RHEA:21208"/>
        <dbReference type="ChEBI" id="CHEBI:15377"/>
        <dbReference type="ChEBI" id="CHEBI:33384"/>
        <dbReference type="ChEBI" id="CHEBI:43474"/>
        <dbReference type="ChEBI" id="CHEBI:57524"/>
        <dbReference type="EC" id="3.1.3.3"/>
    </reaction>
</comment>
<dbReference type="UniPathway" id="UPA00135">
    <property type="reaction ID" value="UER00198"/>
</dbReference>
<reference evidence="15 16" key="1">
    <citation type="journal article" date="2014" name="Antonie Van Leeuwenhoek">
        <title>Hyphomonas beringensis sp. nov. and Hyphomonas chukchiensis sp. nov., isolated from surface seawater of the Bering Sea and Chukchi Sea.</title>
        <authorList>
            <person name="Li C."/>
            <person name="Lai Q."/>
            <person name="Li G."/>
            <person name="Dong C."/>
            <person name="Wang J."/>
            <person name="Liao Y."/>
            <person name="Shao Z."/>
        </authorList>
    </citation>
    <scope>NUCLEOTIDE SEQUENCE [LARGE SCALE GENOMIC DNA]</scope>
    <source>
        <strain evidence="15 16">MHS-2</strain>
    </source>
</reference>
<comment type="caution">
    <text evidence="15">The sequence shown here is derived from an EMBL/GenBank/DDBJ whole genome shotgun (WGS) entry which is preliminary data.</text>
</comment>
<dbReference type="NCBIfam" id="TIGR01488">
    <property type="entry name" value="HAD-SF-IB"/>
    <property type="match status" value="1"/>
</dbReference>
<evidence type="ECO:0000256" key="9">
    <source>
        <dbReference type="ARBA" id="ARBA00022842"/>
    </source>
</evidence>
<dbReference type="InterPro" id="IPR004469">
    <property type="entry name" value="PSP"/>
</dbReference>
<dbReference type="NCBIfam" id="TIGR00338">
    <property type="entry name" value="serB"/>
    <property type="match status" value="1"/>
</dbReference>
<keyword evidence="8" id="KW-0378">Hydrolase</keyword>
<comment type="cofactor">
    <cofactor evidence="1">
        <name>Mg(2+)</name>
        <dbReference type="ChEBI" id="CHEBI:18420"/>
    </cofactor>
</comment>
<keyword evidence="7" id="KW-0479">Metal-binding</keyword>
<dbReference type="AlphaFoldDB" id="A0A059FQB4"/>
<evidence type="ECO:0000313" key="15">
    <source>
        <dbReference type="EMBL" id="KCZ92807.1"/>
    </source>
</evidence>
<feature type="active site" description="Proton donor" evidence="14">
    <location>
        <position position="99"/>
    </location>
</feature>
<dbReference type="eggNOG" id="COG0560">
    <property type="taxonomic scope" value="Bacteria"/>
</dbReference>
<sequence length="307" mass="32073">MNHVPDKSRNIMAVTAVAAPSRTRLAAELGDILSRAGLQAGEVRQLCDGAPWQACEYLCEADGEGAAEAVRDAVKGLDADVAVLPAAGRRKRLLISDMDSTIIGQECLDELAAYAGLKAEVSAITERAMRGELDFEGALTTRVAMLKDLPLGALEAAYHERIHLTPGARVLTATMRAHGAYLVLVSGGFTFFTSRVADAAGFDAHRGNTLIDDGTVLTGEVGRPILGREAKLDALDETAAARGLTRADALALGDGANDLDMIRAAGLGIAYHAKPVVAAQAHAAIVHTDLTAALFFQGYSADAFAPV</sequence>
<dbReference type="PANTHER" id="PTHR43344:SF2">
    <property type="entry name" value="PHOSPHOSERINE PHOSPHATASE"/>
    <property type="match status" value="1"/>
</dbReference>
<evidence type="ECO:0000256" key="12">
    <source>
        <dbReference type="ARBA" id="ARBA00048138"/>
    </source>
</evidence>
<evidence type="ECO:0000256" key="14">
    <source>
        <dbReference type="PIRSR" id="PIRSR604469-1"/>
    </source>
</evidence>
<evidence type="ECO:0000256" key="7">
    <source>
        <dbReference type="ARBA" id="ARBA00022723"/>
    </source>
</evidence>
<dbReference type="Proteomes" id="UP000025171">
    <property type="component" value="Unassembled WGS sequence"/>
</dbReference>
<evidence type="ECO:0000256" key="11">
    <source>
        <dbReference type="ARBA" id="ARBA00031693"/>
    </source>
</evidence>
<dbReference type="PATRIC" id="fig|1280950.3.peg.1529"/>
<evidence type="ECO:0000256" key="8">
    <source>
        <dbReference type="ARBA" id="ARBA00022801"/>
    </source>
</evidence>
<dbReference type="SFLD" id="SFLDG01136">
    <property type="entry name" value="C1.6:_Phosphoserine_Phosphatas"/>
    <property type="match status" value="1"/>
</dbReference>
<dbReference type="GO" id="GO:0000287">
    <property type="term" value="F:magnesium ion binding"/>
    <property type="evidence" value="ECO:0007669"/>
    <property type="project" value="TreeGrafter"/>
</dbReference>
<dbReference type="InterPro" id="IPR023214">
    <property type="entry name" value="HAD_sf"/>
</dbReference>
<feature type="active site" description="Nucleophile" evidence="14">
    <location>
        <position position="97"/>
    </location>
</feature>
<dbReference type="SFLD" id="SFLDG01137">
    <property type="entry name" value="C1.6.1:_Phosphoserine_Phosphat"/>
    <property type="match status" value="1"/>
</dbReference>
<dbReference type="EMBL" id="ARYK01000003">
    <property type="protein sequence ID" value="KCZ92807.1"/>
    <property type="molecule type" value="Genomic_DNA"/>
</dbReference>
<dbReference type="GO" id="GO:0006564">
    <property type="term" value="P:L-serine biosynthetic process"/>
    <property type="evidence" value="ECO:0007669"/>
    <property type="project" value="UniProtKB-KW"/>
</dbReference>
<proteinExistence type="inferred from homology"/>
<dbReference type="PANTHER" id="PTHR43344">
    <property type="entry name" value="PHOSPHOSERINE PHOSPHATASE"/>
    <property type="match status" value="1"/>
</dbReference>
<dbReference type="SFLD" id="SFLDF00029">
    <property type="entry name" value="phosphoserine_phosphatase"/>
    <property type="match status" value="1"/>
</dbReference>
<comment type="similarity">
    <text evidence="3">Belongs to the HAD-like hydrolase superfamily. SerB family.</text>
</comment>
<evidence type="ECO:0000256" key="10">
    <source>
        <dbReference type="ARBA" id="ARBA00023299"/>
    </source>
</evidence>
<evidence type="ECO:0000256" key="3">
    <source>
        <dbReference type="ARBA" id="ARBA00009184"/>
    </source>
</evidence>
<dbReference type="STRING" id="1280950.HJO_07627"/>
<dbReference type="GO" id="GO:0005737">
    <property type="term" value="C:cytoplasm"/>
    <property type="evidence" value="ECO:0007669"/>
    <property type="project" value="TreeGrafter"/>
</dbReference>
<dbReference type="Gene3D" id="3.40.50.1000">
    <property type="entry name" value="HAD superfamily/HAD-like"/>
    <property type="match status" value="1"/>
</dbReference>
<dbReference type="SUPFAM" id="SSF56784">
    <property type="entry name" value="HAD-like"/>
    <property type="match status" value="1"/>
</dbReference>
<gene>
    <name evidence="15" type="ORF">HJO_07627</name>
</gene>
<evidence type="ECO:0000256" key="6">
    <source>
        <dbReference type="ARBA" id="ARBA00022605"/>
    </source>
</evidence>
<comment type="catalytic activity">
    <reaction evidence="13">
        <text>O-phospho-D-serine + H2O = D-serine + phosphate</text>
        <dbReference type="Rhea" id="RHEA:24873"/>
        <dbReference type="ChEBI" id="CHEBI:15377"/>
        <dbReference type="ChEBI" id="CHEBI:35247"/>
        <dbReference type="ChEBI" id="CHEBI:43474"/>
        <dbReference type="ChEBI" id="CHEBI:58680"/>
        <dbReference type="EC" id="3.1.3.3"/>
    </reaction>
</comment>
<evidence type="ECO:0000313" key="16">
    <source>
        <dbReference type="Proteomes" id="UP000025171"/>
    </source>
</evidence>
<comment type="pathway">
    <text evidence="2">Amino-acid biosynthesis; L-serine biosynthesis; L-serine from 3-phospho-D-glycerate: step 3/3.</text>
</comment>
<keyword evidence="9" id="KW-0460">Magnesium</keyword>
<protein>
    <recommendedName>
        <fullName evidence="5">Phosphoserine phosphatase</fullName>
        <ecNumber evidence="4">3.1.3.3</ecNumber>
    </recommendedName>
    <alternativeName>
        <fullName evidence="11">O-phosphoserine phosphohydrolase</fullName>
    </alternativeName>
</protein>
<organism evidence="15 16">
    <name type="scientific">Hyphomonas johnsonii MHS-2</name>
    <dbReference type="NCBI Taxonomy" id="1280950"/>
    <lineage>
        <taxon>Bacteria</taxon>
        <taxon>Pseudomonadati</taxon>
        <taxon>Pseudomonadota</taxon>
        <taxon>Alphaproteobacteria</taxon>
        <taxon>Hyphomonadales</taxon>
        <taxon>Hyphomonadaceae</taxon>
        <taxon>Hyphomonas</taxon>
    </lineage>
</organism>
<evidence type="ECO:0000256" key="2">
    <source>
        <dbReference type="ARBA" id="ARBA00005135"/>
    </source>
</evidence>
<dbReference type="InterPro" id="IPR036412">
    <property type="entry name" value="HAD-like_sf"/>
</dbReference>
<dbReference type="InterPro" id="IPR050582">
    <property type="entry name" value="HAD-like_SerB"/>
</dbReference>
<evidence type="ECO:0000256" key="5">
    <source>
        <dbReference type="ARBA" id="ARBA00015196"/>
    </source>
</evidence>
<evidence type="ECO:0000256" key="1">
    <source>
        <dbReference type="ARBA" id="ARBA00001946"/>
    </source>
</evidence>
<evidence type="ECO:0000256" key="13">
    <source>
        <dbReference type="ARBA" id="ARBA00048523"/>
    </source>
</evidence>
<keyword evidence="16" id="KW-1185">Reference proteome</keyword>
<dbReference type="EC" id="3.1.3.3" evidence="4"/>
<keyword evidence="10" id="KW-0718">Serine biosynthesis</keyword>
<dbReference type="SFLD" id="SFLDS00003">
    <property type="entry name" value="Haloacid_Dehalogenase"/>
    <property type="match status" value="1"/>
</dbReference>
<dbReference type="Pfam" id="PF12710">
    <property type="entry name" value="HAD"/>
    <property type="match status" value="1"/>
</dbReference>
<dbReference type="GO" id="GO:0036424">
    <property type="term" value="F:L-phosphoserine phosphatase activity"/>
    <property type="evidence" value="ECO:0007669"/>
    <property type="project" value="InterPro"/>
</dbReference>
<accession>A0A059FQB4</accession>